<dbReference type="InterPro" id="IPR000333">
    <property type="entry name" value="TGFB_receptor"/>
</dbReference>
<feature type="binding site" evidence="14">
    <location>
        <position position="220"/>
    </location>
    <ligand>
        <name>ATP</name>
        <dbReference type="ChEBI" id="CHEBI:30616"/>
    </ligand>
</feature>
<evidence type="ECO:0000256" key="6">
    <source>
        <dbReference type="ARBA" id="ARBA00022692"/>
    </source>
</evidence>
<organism evidence="17 18">
    <name type="scientific">Ameca splendens</name>
    <dbReference type="NCBI Taxonomy" id="208324"/>
    <lineage>
        <taxon>Eukaryota</taxon>
        <taxon>Metazoa</taxon>
        <taxon>Chordata</taxon>
        <taxon>Craniata</taxon>
        <taxon>Vertebrata</taxon>
        <taxon>Euteleostomi</taxon>
        <taxon>Actinopterygii</taxon>
        <taxon>Neopterygii</taxon>
        <taxon>Teleostei</taxon>
        <taxon>Neoteleostei</taxon>
        <taxon>Acanthomorphata</taxon>
        <taxon>Ovalentaria</taxon>
        <taxon>Atherinomorphae</taxon>
        <taxon>Cyprinodontiformes</taxon>
        <taxon>Goodeidae</taxon>
        <taxon>Ameca</taxon>
    </lineage>
</organism>
<accession>A0ABV0YLE5</accession>
<dbReference type="InterPro" id="IPR001245">
    <property type="entry name" value="Ser-Thr/Tyr_kinase_cat_dom"/>
</dbReference>
<gene>
    <name evidence="17" type="ORF">AMECASPLE_003588</name>
</gene>
<evidence type="ECO:0000256" key="3">
    <source>
        <dbReference type="ARBA" id="ARBA00012401"/>
    </source>
</evidence>
<dbReference type="PROSITE" id="PS50011">
    <property type="entry name" value="PROTEIN_KINASE_DOM"/>
    <property type="match status" value="1"/>
</dbReference>
<evidence type="ECO:0000256" key="5">
    <source>
        <dbReference type="ARBA" id="ARBA00022679"/>
    </source>
</evidence>
<comment type="subcellular location">
    <subcellularLocation>
        <location evidence="1">Membrane</location>
        <topology evidence="1">Single-pass type I membrane protein</topology>
    </subcellularLocation>
</comment>
<comment type="similarity">
    <text evidence="2">Belongs to the protein kinase superfamily. TKL Ser/Thr protein kinase family. TGFB receptor subfamily.</text>
</comment>
<keyword evidence="12" id="KW-0472">Membrane</keyword>
<evidence type="ECO:0000256" key="7">
    <source>
        <dbReference type="ARBA" id="ARBA00022729"/>
    </source>
</evidence>
<dbReference type="Gene3D" id="3.30.200.20">
    <property type="entry name" value="Phosphorylase Kinase, domain 1"/>
    <property type="match status" value="1"/>
</dbReference>
<dbReference type="EMBL" id="JAHRIP010037763">
    <property type="protein sequence ID" value="MEQ2294407.1"/>
    <property type="molecule type" value="Genomic_DNA"/>
</dbReference>
<evidence type="ECO:0000256" key="12">
    <source>
        <dbReference type="ARBA" id="ARBA00023136"/>
    </source>
</evidence>
<proteinExistence type="inferred from homology"/>
<dbReference type="SUPFAM" id="SSF56112">
    <property type="entry name" value="Protein kinase-like (PK-like)"/>
    <property type="match status" value="1"/>
</dbReference>
<keyword evidence="13" id="KW-0675">Receptor</keyword>
<dbReference type="Pfam" id="PF07714">
    <property type="entry name" value="PK_Tyr_Ser-Thr"/>
    <property type="match status" value="1"/>
</dbReference>
<feature type="chain" id="PRO_5047457802" description="receptor protein serine/threonine kinase" evidence="15">
    <location>
        <begin position="21"/>
        <end position="551"/>
    </location>
</feature>
<dbReference type="PANTHER" id="PTHR23255">
    <property type="entry name" value="TRANSFORMING GROWTH FACTOR-BETA RECEPTOR TYPE I AND II"/>
    <property type="match status" value="1"/>
</dbReference>
<dbReference type="PANTHER" id="PTHR23255:SF49">
    <property type="entry name" value="ANTI-MUELLERIAN HORMONE TYPE-2 RECEPTOR"/>
    <property type="match status" value="1"/>
</dbReference>
<keyword evidence="4" id="KW-0723">Serine/threonine-protein kinase</keyword>
<keyword evidence="11" id="KW-1133">Transmembrane helix</keyword>
<dbReference type="Proteomes" id="UP001469553">
    <property type="component" value="Unassembled WGS sequence"/>
</dbReference>
<keyword evidence="8 14" id="KW-0547">Nucleotide-binding</keyword>
<evidence type="ECO:0000313" key="18">
    <source>
        <dbReference type="Proteomes" id="UP001469553"/>
    </source>
</evidence>
<keyword evidence="9" id="KW-0418">Kinase</keyword>
<evidence type="ECO:0000256" key="9">
    <source>
        <dbReference type="ARBA" id="ARBA00022777"/>
    </source>
</evidence>
<evidence type="ECO:0000256" key="8">
    <source>
        <dbReference type="ARBA" id="ARBA00022741"/>
    </source>
</evidence>
<feature type="signal peptide" evidence="15">
    <location>
        <begin position="1"/>
        <end position="20"/>
    </location>
</feature>
<evidence type="ECO:0000256" key="2">
    <source>
        <dbReference type="ARBA" id="ARBA00009605"/>
    </source>
</evidence>
<dbReference type="InterPro" id="IPR000719">
    <property type="entry name" value="Prot_kinase_dom"/>
</dbReference>
<evidence type="ECO:0000259" key="16">
    <source>
        <dbReference type="PROSITE" id="PS50011"/>
    </source>
</evidence>
<evidence type="ECO:0000256" key="10">
    <source>
        <dbReference type="ARBA" id="ARBA00022840"/>
    </source>
</evidence>
<evidence type="ECO:0000256" key="14">
    <source>
        <dbReference type="PROSITE-ProRule" id="PRU10141"/>
    </source>
</evidence>
<protein>
    <recommendedName>
        <fullName evidence="3">receptor protein serine/threonine kinase</fullName>
        <ecNumber evidence="3">2.7.11.30</ecNumber>
    </recommendedName>
</protein>
<dbReference type="InterPro" id="IPR017441">
    <property type="entry name" value="Protein_kinase_ATP_BS"/>
</dbReference>
<sequence>MKQWLSVVALESLFMHICHQSLLQKRRCVFNVTNSNNSGYYSAGNVSGSVQLCENTDCCLAIYKIKNGTQQVDTLACDRVIMSCPEATCKPQPRIKNSFIICTCGTDLCNINTSWSPEQPAETHFYTAVEKTLQEKNVFTVLLNFVLVSAKMDIQVAEEHLLSSCQDYKVQQLCSCQRKASENQITDIELQGVLGQGQFATVYQGKHRRSMVAVKVYPAKWKHQFIKEKEVYELPLMKHEGTAQFLGTGRKPDDGSLLIVLQYAEYGSLHCFLCKHTSSWMLSMKLCQSLSEGLSYLHSDLHGNDMHKPPVAHRDLSSSNVLVRADGTCVLCDFGSSTILRSCLGHRFWQDHSTNMEYCTLNYMSPEILEGSVNLSSSSFLLQGDIYALGLILWEIWMRCSDLFPGAAVPQHFLPYQLELEANVTMERLILYVSEMDRRPSIPENWDMLPQGLVLKELLIGCWDRDTDARLTAPCVGILRTKMAKPGFGCFPELPNGKASRNSPDLWWKQVQSDRERDAPGCWNKESPPIALDHVVPVAPVAELISREIKT</sequence>
<name>A0ABV0YLE5_9TELE</name>
<evidence type="ECO:0000256" key="4">
    <source>
        <dbReference type="ARBA" id="ARBA00022527"/>
    </source>
</evidence>
<evidence type="ECO:0000256" key="15">
    <source>
        <dbReference type="SAM" id="SignalP"/>
    </source>
</evidence>
<keyword evidence="7 15" id="KW-0732">Signal</keyword>
<reference evidence="17 18" key="1">
    <citation type="submission" date="2021-06" db="EMBL/GenBank/DDBJ databases">
        <authorList>
            <person name="Palmer J.M."/>
        </authorList>
    </citation>
    <scope>NUCLEOTIDE SEQUENCE [LARGE SCALE GENOMIC DNA]</scope>
    <source>
        <strain evidence="17 18">AS_MEX2019</strain>
        <tissue evidence="17">Muscle</tissue>
    </source>
</reference>
<feature type="domain" description="Protein kinase" evidence="16">
    <location>
        <begin position="188"/>
        <end position="488"/>
    </location>
</feature>
<dbReference type="PROSITE" id="PS00107">
    <property type="entry name" value="PROTEIN_KINASE_ATP"/>
    <property type="match status" value="1"/>
</dbReference>
<keyword evidence="10 14" id="KW-0067">ATP-binding</keyword>
<dbReference type="CDD" id="cd23616">
    <property type="entry name" value="TFP_LU_ECD_AMHR2"/>
    <property type="match status" value="1"/>
</dbReference>
<evidence type="ECO:0000256" key="1">
    <source>
        <dbReference type="ARBA" id="ARBA00004479"/>
    </source>
</evidence>
<keyword evidence="6" id="KW-0812">Transmembrane</keyword>
<dbReference type="Gene3D" id="1.10.510.10">
    <property type="entry name" value="Transferase(Phosphotransferase) domain 1"/>
    <property type="match status" value="1"/>
</dbReference>
<keyword evidence="5" id="KW-0808">Transferase</keyword>
<dbReference type="EC" id="2.7.11.30" evidence="3"/>
<evidence type="ECO:0000256" key="13">
    <source>
        <dbReference type="ARBA" id="ARBA00023170"/>
    </source>
</evidence>
<dbReference type="InterPro" id="IPR011009">
    <property type="entry name" value="Kinase-like_dom_sf"/>
</dbReference>
<keyword evidence="18" id="KW-1185">Reference proteome</keyword>
<evidence type="ECO:0000313" key="17">
    <source>
        <dbReference type="EMBL" id="MEQ2294407.1"/>
    </source>
</evidence>
<evidence type="ECO:0000256" key="11">
    <source>
        <dbReference type="ARBA" id="ARBA00022989"/>
    </source>
</evidence>
<comment type="caution">
    <text evidence="17">The sequence shown here is derived from an EMBL/GenBank/DDBJ whole genome shotgun (WGS) entry which is preliminary data.</text>
</comment>